<evidence type="ECO:0000313" key="1">
    <source>
        <dbReference type="EMBL" id="CAG8615475.1"/>
    </source>
</evidence>
<sequence length="198" mass="22884">MENPPKENERLKWFQKAIEDKLINFFDFTEFGGKEKIDDKGPVSVYKSEWTNYGLTVVLKGIKFDVDGDNMNSFVKELQTLQRVSFHPKINHFYGVTKVEQTNTHVNTEGSSDGLLEEAISKNSIKFYDYNLFSNIKILYEEETSLVYTAKWQQFGLTVVHKHLKIALDKEIIKEDELCGESKDLSRNKIITVAISTM</sequence>
<accession>A0ABN7ULD6</accession>
<dbReference type="Gene3D" id="3.30.200.20">
    <property type="entry name" value="Phosphorylase Kinase, domain 1"/>
    <property type="match status" value="1"/>
</dbReference>
<dbReference type="EMBL" id="CAJVQB010003704">
    <property type="protein sequence ID" value="CAG8615475.1"/>
    <property type="molecule type" value="Genomic_DNA"/>
</dbReference>
<protein>
    <submittedName>
        <fullName evidence="1">15222_t:CDS:1</fullName>
    </submittedName>
</protein>
<name>A0ABN7ULD6_GIGMA</name>
<dbReference type="Proteomes" id="UP000789901">
    <property type="component" value="Unassembled WGS sequence"/>
</dbReference>
<comment type="caution">
    <text evidence="1">The sequence shown here is derived from an EMBL/GenBank/DDBJ whole genome shotgun (WGS) entry which is preliminary data.</text>
</comment>
<gene>
    <name evidence="1" type="ORF">GMARGA_LOCUS7570</name>
</gene>
<keyword evidence="2" id="KW-1185">Reference proteome</keyword>
<dbReference type="InterPro" id="IPR011009">
    <property type="entry name" value="Kinase-like_dom_sf"/>
</dbReference>
<organism evidence="1 2">
    <name type="scientific">Gigaspora margarita</name>
    <dbReference type="NCBI Taxonomy" id="4874"/>
    <lineage>
        <taxon>Eukaryota</taxon>
        <taxon>Fungi</taxon>
        <taxon>Fungi incertae sedis</taxon>
        <taxon>Mucoromycota</taxon>
        <taxon>Glomeromycotina</taxon>
        <taxon>Glomeromycetes</taxon>
        <taxon>Diversisporales</taxon>
        <taxon>Gigasporaceae</taxon>
        <taxon>Gigaspora</taxon>
    </lineage>
</organism>
<evidence type="ECO:0000313" key="2">
    <source>
        <dbReference type="Proteomes" id="UP000789901"/>
    </source>
</evidence>
<dbReference type="SUPFAM" id="SSF56112">
    <property type="entry name" value="Protein kinase-like (PK-like)"/>
    <property type="match status" value="1"/>
</dbReference>
<proteinExistence type="predicted"/>
<reference evidence="1 2" key="1">
    <citation type="submission" date="2021-06" db="EMBL/GenBank/DDBJ databases">
        <authorList>
            <person name="Kallberg Y."/>
            <person name="Tangrot J."/>
            <person name="Rosling A."/>
        </authorList>
    </citation>
    <scope>NUCLEOTIDE SEQUENCE [LARGE SCALE GENOMIC DNA]</scope>
    <source>
        <strain evidence="1 2">120-4 pot B 10/14</strain>
    </source>
</reference>